<feature type="region of interest" description="Disordered" evidence="1">
    <location>
        <begin position="58"/>
        <end position="113"/>
    </location>
</feature>
<feature type="compositionally biased region" description="Polar residues" evidence="1">
    <location>
        <begin position="58"/>
        <end position="76"/>
    </location>
</feature>
<sequence length="137" mass="13932">MRCTGASVAMRCCTLPSASSHSRSPAAGAASARCANGLHAACSKRPVGCTLALARTMPSTPRPSGSLARSGSSQDCTRGAAMRWGSACASTKRSHSSRPACATHTAPPASISATGRAPLLSAWLRRMRRASVSTTST</sequence>
<protein>
    <submittedName>
        <fullName evidence="2">Uncharacterized protein</fullName>
    </submittedName>
</protein>
<dbReference type="EMBL" id="VSSQ01026890">
    <property type="protein sequence ID" value="MPM75825.1"/>
    <property type="molecule type" value="Genomic_DNA"/>
</dbReference>
<name>A0A645CG05_9ZZZZ</name>
<evidence type="ECO:0000256" key="1">
    <source>
        <dbReference type="SAM" id="MobiDB-lite"/>
    </source>
</evidence>
<comment type="caution">
    <text evidence="2">The sequence shown here is derived from an EMBL/GenBank/DDBJ whole genome shotgun (WGS) entry which is preliminary data.</text>
</comment>
<gene>
    <name evidence="2" type="ORF">SDC9_122819</name>
</gene>
<accession>A0A645CG05</accession>
<dbReference type="AlphaFoldDB" id="A0A645CG05"/>
<proteinExistence type="predicted"/>
<evidence type="ECO:0000313" key="2">
    <source>
        <dbReference type="EMBL" id="MPM75825.1"/>
    </source>
</evidence>
<organism evidence="2">
    <name type="scientific">bioreactor metagenome</name>
    <dbReference type="NCBI Taxonomy" id="1076179"/>
    <lineage>
        <taxon>unclassified sequences</taxon>
        <taxon>metagenomes</taxon>
        <taxon>ecological metagenomes</taxon>
    </lineage>
</organism>
<reference evidence="2" key="1">
    <citation type="submission" date="2019-08" db="EMBL/GenBank/DDBJ databases">
        <authorList>
            <person name="Kucharzyk K."/>
            <person name="Murdoch R.W."/>
            <person name="Higgins S."/>
            <person name="Loffler F."/>
        </authorList>
    </citation>
    <scope>NUCLEOTIDE SEQUENCE</scope>
</reference>